<evidence type="ECO:0000313" key="3">
    <source>
        <dbReference type="Proteomes" id="UP000006247"/>
    </source>
</evidence>
<dbReference type="EMBL" id="ACEB01000021">
    <property type="protein sequence ID" value="EEG27005.1"/>
    <property type="molecule type" value="Genomic_DNA"/>
</dbReference>
<proteinExistence type="predicted"/>
<dbReference type="Pfam" id="PF11296">
    <property type="entry name" value="DUF3097_C"/>
    <property type="match status" value="1"/>
</dbReference>
<organism evidence="2 3">
    <name type="scientific">Corynebacterium matruchotii ATCC 33806</name>
    <dbReference type="NCBI Taxonomy" id="566549"/>
    <lineage>
        <taxon>Bacteria</taxon>
        <taxon>Bacillati</taxon>
        <taxon>Actinomycetota</taxon>
        <taxon>Actinomycetes</taxon>
        <taxon>Mycobacteriales</taxon>
        <taxon>Corynebacteriaceae</taxon>
        <taxon>Corynebacterium</taxon>
    </lineage>
</organism>
<name>C0E371_9CORY</name>
<evidence type="ECO:0000313" key="2">
    <source>
        <dbReference type="EMBL" id="EEG27005.1"/>
    </source>
</evidence>
<feature type="domain" description="DUF3097" evidence="1">
    <location>
        <begin position="1"/>
        <end position="43"/>
    </location>
</feature>
<protein>
    <recommendedName>
        <fullName evidence="1">DUF3097 domain-containing protein</fullName>
    </recommendedName>
</protein>
<dbReference type="InterPro" id="IPR021447">
    <property type="entry name" value="DUF3097_C"/>
</dbReference>
<dbReference type="HOGENOM" id="CLU_3060612_0_0_11"/>
<comment type="caution">
    <text evidence="2">The sequence shown here is derived from an EMBL/GenBank/DDBJ whole genome shotgun (WGS) entry which is preliminary data.</text>
</comment>
<gene>
    <name evidence="2" type="ORF">CORMATOL_01433</name>
</gene>
<reference evidence="2 3" key="1">
    <citation type="submission" date="2009-01" db="EMBL/GenBank/DDBJ databases">
        <authorList>
            <person name="Fulton L."/>
            <person name="Clifton S."/>
            <person name="Chinwalla A.T."/>
            <person name="Mitreva M."/>
            <person name="Sodergren E."/>
            <person name="Weinstock G."/>
            <person name="Clifton S."/>
            <person name="Dooling D.J."/>
            <person name="Fulton B."/>
            <person name="Minx P."/>
            <person name="Pepin K.H."/>
            <person name="Johnson M."/>
            <person name="Bhonagiri V."/>
            <person name="Nash W.E."/>
            <person name="Mardis E.R."/>
            <person name="Wilson R.K."/>
        </authorList>
    </citation>
    <scope>NUCLEOTIDE SEQUENCE [LARGE SCALE GENOMIC DNA]</scope>
    <source>
        <strain evidence="2 3">ATCC 33806</strain>
    </source>
</reference>
<accession>C0E371</accession>
<sequence length="53" mass="6028">MCARLGWANPQEGWNRVYRAVSTYKDIDSTLIGAVERLVDFVTTPELTKADLR</sequence>
<dbReference type="Proteomes" id="UP000006247">
    <property type="component" value="Unassembled WGS sequence"/>
</dbReference>
<evidence type="ECO:0000259" key="1">
    <source>
        <dbReference type="Pfam" id="PF11296"/>
    </source>
</evidence>
<dbReference type="AlphaFoldDB" id="C0E371"/>